<name>A0ABZ3F719_9HELI</name>
<feature type="chain" id="PRO_5047275444" evidence="1">
    <location>
        <begin position="22"/>
        <end position="100"/>
    </location>
</feature>
<proteinExistence type="predicted"/>
<gene>
    <name evidence="2" type="ORF">V3I05_09925</name>
</gene>
<keyword evidence="1" id="KW-0732">Signal</keyword>
<organism evidence="2 3">
    <name type="scientific">Helicobacter mastomyrinus</name>
    <dbReference type="NCBI Taxonomy" id="287948"/>
    <lineage>
        <taxon>Bacteria</taxon>
        <taxon>Pseudomonadati</taxon>
        <taxon>Campylobacterota</taxon>
        <taxon>Epsilonproteobacteria</taxon>
        <taxon>Campylobacterales</taxon>
        <taxon>Helicobacteraceae</taxon>
        <taxon>Helicobacter</taxon>
    </lineage>
</organism>
<accession>A0ABZ3F719</accession>
<dbReference type="RefSeq" id="WP_343353504.1">
    <property type="nucleotide sequence ID" value="NZ_CP145316.1"/>
</dbReference>
<feature type="signal peptide" evidence="1">
    <location>
        <begin position="1"/>
        <end position="21"/>
    </location>
</feature>
<evidence type="ECO:0000256" key="1">
    <source>
        <dbReference type="SAM" id="SignalP"/>
    </source>
</evidence>
<dbReference type="EMBL" id="CP145316">
    <property type="protein sequence ID" value="XAM17988.1"/>
    <property type="molecule type" value="Genomic_DNA"/>
</dbReference>
<dbReference type="Proteomes" id="UP001434737">
    <property type="component" value="Chromosome"/>
</dbReference>
<evidence type="ECO:0000313" key="2">
    <source>
        <dbReference type="EMBL" id="XAM17988.1"/>
    </source>
</evidence>
<protein>
    <submittedName>
        <fullName evidence="2">Uncharacterized protein</fullName>
    </submittedName>
</protein>
<sequence>MKKTLAVFVVCSVLGANFCLGAGVSGVKGNTLPQNVSEVSKLSSADIEALFASNNVNAVILSQEEMEATEGEADPATLIIATGAAIGVYEGIKHIFKKWF</sequence>
<reference evidence="2 3" key="1">
    <citation type="submission" date="2024-02" db="EMBL/GenBank/DDBJ databases">
        <title>Genome and pathogenicity analysis of Helicobacter mastomyrinus isolated from mice.</title>
        <authorList>
            <person name="Zhu L."/>
        </authorList>
    </citation>
    <scope>NUCLEOTIDE SEQUENCE [LARGE SCALE GENOMIC DNA]</scope>
    <source>
        <strain evidence="2 3">Hm-17</strain>
    </source>
</reference>
<evidence type="ECO:0000313" key="3">
    <source>
        <dbReference type="Proteomes" id="UP001434737"/>
    </source>
</evidence>
<keyword evidence="3" id="KW-1185">Reference proteome</keyword>